<feature type="binding site" evidence="4">
    <location>
        <position position="51"/>
    </location>
    <ligand>
        <name>Zn(2+)</name>
        <dbReference type="ChEBI" id="CHEBI:29105"/>
    </ligand>
</feature>
<dbReference type="Proteomes" id="UP000235786">
    <property type="component" value="Unassembled WGS sequence"/>
</dbReference>
<accession>A0A2J6RDT6</accession>
<evidence type="ECO:0000256" key="2">
    <source>
        <dbReference type="ARBA" id="ARBA00022723"/>
    </source>
</evidence>
<evidence type="ECO:0000313" key="6">
    <source>
        <dbReference type="EMBL" id="PMD36674.1"/>
    </source>
</evidence>
<dbReference type="GO" id="GO:0008270">
    <property type="term" value="F:zinc ion binding"/>
    <property type="evidence" value="ECO:0007669"/>
    <property type="project" value="UniProtKB-UniRule"/>
</dbReference>
<dbReference type="STRING" id="1149755.A0A2J6RDT6"/>
<evidence type="ECO:0000313" key="7">
    <source>
        <dbReference type="Proteomes" id="UP000235786"/>
    </source>
</evidence>
<dbReference type="InterPro" id="IPR001765">
    <property type="entry name" value="Carbonic_anhydrase"/>
</dbReference>
<proteinExistence type="inferred from homology"/>
<comment type="catalytic activity">
    <reaction evidence="5">
        <text>hydrogencarbonate + H(+) = CO2 + H2O</text>
        <dbReference type="Rhea" id="RHEA:10748"/>
        <dbReference type="ChEBI" id="CHEBI:15377"/>
        <dbReference type="ChEBI" id="CHEBI:15378"/>
        <dbReference type="ChEBI" id="CHEBI:16526"/>
        <dbReference type="ChEBI" id="CHEBI:17544"/>
        <dbReference type="EC" id="4.2.1.1"/>
    </reaction>
</comment>
<keyword evidence="2 4" id="KW-0479">Metal-binding</keyword>
<evidence type="ECO:0000256" key="5">
    <source>
        <dbReference type="RuleBase" id="RU003956"/>
    </source>
</evidence>
<evidence type="ECO:0000256" key="3">
    <source>
        <dbReference type="ARBA" id="ARBA00022833"/>
    </source>
</evidence>
<protein>
    <recommendedName>
        <fullName evidence="5">Carbonic anhydrase</fullName>
        <ecNumber evidence="5">4.2.1.1</ecNumber>
    </recommendedName>
    <alternativeName>
        <fullName evidence="5">Carbonate dehydratase</fullName>
    </alternativeName>
</protein>
<keyword evidence="5" id="KW-0456">Lyase</keyword>
<dbReference type="EC" id="4.2.1.1" evidence="5"/>
<comment type="cofactor">
    <cofactor evidence="4">
        <name>Zn(2+)</name>
        <dbReference type="ChEBI" id="CHEBI:29105"/>
    </cofactor>
    <text evidence="4">Binds 1 zinc ion per subunit.</text>
</comment>
<organism evidence="6 7">
    <name type="scientific">Hyaloscypha variabilis (strain UAMH 11265 / GT02V1 / F)</name>
    <name type="common">Meliniomyces variabilis</name>
    <dbReference type="NCBI Taxonomy" id="1149755"/>
    <lineage>
        <taxon>Eukaryota</taxon>
        <taxon>Fungi</taxon>
        <taxon>Dikarya</taxon>
        <taxon>Ascomycota</taxon>
        <taxon>Pezizomycotina</taxon>
        <taxon>Leotiomycetes</taxon>
        <taxon>Helotiales</taxon>
        <taxon>Hyaloscyphaceae</taxon>
        <taxon>Hyaloscypha</taxon>
        <taxon>Hyaloscypha variabilis</taxon>
    </lineage>
</organism>
<dbReference type="OrthoDB" id="10248475at2759"/>
<dbReference type="Pfam" id="PF00484">
    <property type="entry name" value="Pro_CA"/>
    <property type="match status" value="1"/>
</dbReference>
<dbReference type="AlphaFoldDB" id="A0A2J6RDT6"/>
<gene>
    <name evidence="6" type="ORF">L207DRAFT_636635</name>
</gene>
<comment type="similarity">
    <text evidence="1 5">Belongs to the beta-class carbonic anhydrase family.</text>
</comment>
<dbReference type="SMART" id="SM00947">
    <property type="entry name" value="Pro_CA"/>
    <property type="match status" value="1"/>
</dbReference>
<dbReference type="InterPro" id="IPR036874">
    <property type="entry name" value="Carbonic_anhydrase_sf"/>
</dbReference>
<dbReference type="GO" id="GO:0004089">
    <property type="term" value="F:carbonate dehydratase activity"/>
    <property type="evidence" value="ECO:0007669"/>
    <property type="project" value="UniProtKB-UniRule"/>
</dbReference>
<reference evidence="6 7" key="1">
    <citation type="submission" date="2016-04" db="EMBL/GenBank/DDBJ databases">
        <title>A degradative enzymes factory behind the ericoid mycorrhizal symbiosis.</title>
        <authorList>
            <consortium name="DOE Joint Genome Institute"/>
            <person name="Martino E."/>
            <person name="Morin E."/>
            <person name="Grelet G."/>
            <person name="Kuo A."/>
            <person name="Kohler A."/>
            <person name="Daghino S."/>
            <person name="Barry K."/>
            <person name="Choi C."/>
            <person name="Cichocki N."/>
            <person name="Clum A."/>
            <person name="Copeland A."/>
            <person name="Hainaut M."/>
            <person name="Haridas S."/>
            <person name="Labutti K."/>
            <person name="Lindquist E."/>
            <person name="Lipzen A."/>
            <person name="Khouja H.-R."/>
            <person name="Murat C."/>
            <person name="Ohm R."/>
            <person name="Olson A."/>
            <person name="Spatafora J."/>
            <person name="Veneault-Fourrey C."/>
            <person name="Henrissat B."/>
            <person name="Grigoriev I."/>
            <person name="Martin F."/>
            <person name="Perotto S."/>
        </authorList>
    </citation>
    <scope>NUCLEOTIDE SEQUENCE [LARGE SCALE GENOMIC DNA]</scope>
    <source>
        <strain evidence="6 7">F</strain>
    </source>
</reference>
<feature type="binding site" evidence="4">
    <location>
        <position position="53"/>
    </location>
    <ligand>
        <name>Zn(2+)</name>
        <dbReference type="ChEBI" id="CHEBI:29105"/>
    </ligand>
</feature>
<dbReference type="SUPFAM" id="SSF53056">
    <property type="entry name" value="beta-carbonic anhydrase, cab"/>
    <property type="match status" value="1"/>
</dbReference>
<dbReference type="EMBL" id="KZ613950">
    <property type="protein sequence ID" value="PMD36674.1"/>
    <property type="molecule type" value="Genomic_DNA"/>
</dbReference>
<keyword evidence="3 4" id="KW-0862">Zinc</keyword>
<dbReference type="PANTHER" id="PTHR43175:SF3">
    <property type="entry name" value="CARBON DISULFIDE HYDROLASE"/>
    <property type="match status" value="1"/>
</dbReference>
<sequence>MTRDLDPRIASYLAKNRQWAESKDYKPPIPFKEMQKKGREREDGTVIVLACTDPRVTPEEFLGMSTSEGNKATVVRTAGGRVHAAMSTLLVLSAVGNLGKKGVIMVVHHTDCGLQTASDEEIRLALREGVEEEGQDALNQVVFGSFKRPEESVREDVGILRASSFFKGMQIVGFVQDTETGILNEVVGPE</sequence>
<dbReference type="Gene3D" id="3.40.1050.10">
    <property type="entry name" value="Carbonic anhydrase"/>
    <property type="match status" value="1"/>
</dbReference>
<evidence type="ECO:0000256" key="4">
    <source>
        <dbReference type="PIRSR" id="PIRSR601765-1"/>
    </source>
</evidence>
<evidence type="ECO:0000256" key="1">
    <source>
        <dbReference type="ARBA" id="ARBA00006217"/>
    </source>
</evidence>
<dbReference type="PANTHER" id="PTHR43175">
    <property type="entry name" value="CARBONIC ANHYDRASE"/>
    <property type="match status" value="1"/>
</dbReference>
<comment type="function">
    <text evidence="5">Reversible hydration of carbon dioxide.</text>
</comment>
<feature type="binding site" evidence="4">
    <location>
        <position position="109"/>
    </location>
    <ligand>
        <name>Zn(2+)</name>
        <dbReference type="ChEBI" id="CHEBI:29105"/>
    </ligand>
</feature>
<name>A0A2J6RDT6_HYAVF</name>
<feature type="binding site" evidence="4">
    <location>
        <position position="112"/>
    </location>
    <ligand>
        <name>Zn(2+)</name>
        <dbReference type="ChEBI" id="CHEBI:29105"/>
    </ligand>
</feature>
<keyword evidence="7" id="KW-1185">Reference proteome</keyword>